<feature type="domain" description="Beta-ketoacyl-[acyl-carrier-protein] synthase III C-terminal" evidence="3">
    <location>
        <begin position="243"/>
        <end position="331"/>
    </location>
</feature>
<dbReference type="CDD" id="cd00830">
    <property type="entry name" value="KAS_III"/>
    <property type="match status" value="1"/>
</dbReference>
<dbReference type="RefSeq" id="WP_272749071.1">
    <property type="nucleotide sequence ID" value="NZ_JAQQKX010000013.1"/>
</dbReference>
<keyword evidence="1" id="KW-0808">Transferase</keyword>
<sequence>MTFPIGVRLAGLGRYRPRVSQPSTALDARFGEAGGWTEARFGIGSRGIAARDETTSFMAAEACREALKQAGWSDGAFDLLVGACGVMEQPIPGTAPLVQDRLGLARSGIVAFDINMTCLSFLQALDTVSLYIAAGRCRRAVIFASDIASAGLDYSRPEISAIFGDGAAAVCVEASSEGPAVLGSVFATFSTGKDTAVLRAGGTKVRIEDGIEALRAAALFQMDPFAVFKAAGRHVPVVLDKVMAQAGLTLDAIDTIVCHQASQPGLEYIRHLVKVRPERVVDIFADHGNQIAASLPSALYAAQVEGRLTPGSTALLLGTSAGVSIGAMVLRL</sequence>
<comment type="caution">
    <text evidence="5">The sequence shown here is derived from an EMBL/GenBank/DDBJ whole genome shotgun (WGS) entry which is preliminary data.</text>
</comment>
<dbReference type="Pfam" id="PF08541">
    <property type="entry name" value="ACP_syn_III_C"/>
    <property type="match status" value="1"/>
</dbReference>
<protein>
    <submittedName>
        <fullName evidence="5">3-oxoacyl-[acyl-carrier-protein] synthase III C-terminal domain-containing protein</fullName>
    </submittedName>
</protein>
<keyword evidence="2" id="KW-0012">Acyltransferase</keyword>
<evidence type="ECO:0000259" key="4">
    <source>
        <dbReference type="Pfam" id="PF08545"/>
    </source>
</evidence>
<dbReference type="Gene3D" id="3.40.47.10">
    <property type="match status" value="1"/>
</dbReference>
<dbReference type="InterPro" id="IPR013747">
    <property type="entry name" value="ACP_syn_III_C"/>
</dbReference>
<feature type="domain" description="Beta-ketoacyl-[acyl-carrier-protein] synthase III N-terminal" evidence="4">
    <location>
        <begin position="112"/>
        <end position="187"/>
    </location>
</feature>
<evidence type="ECO:0000313" key="5">
    <source>
        <dbReference type="EMBL" id="MDC7684600.1"/>
    </source>
</evidence>
<keyword evidence="6" id="KW-1185">Reference proteome</keyword>
<evidence type="ECO:0000259" key="3">
    <source>
        <dbReference type="Pfam" id="PF08541"/>
    </source>
</evidence>
<accession>A0ABT5HWZ7</accession>
<proteinExistence type="predicted"/>
<evidence type="ECO:0000313" key="6">
    <source>
        <dbReference type="Proteomes" id="UP001214854"/>
    </source>
</evidence>
<name>A0ABT5HWZ7_9CAUL</name>
<dbReference type="PANTHER" id="PTHR34069:SF2">
    <property type="entry name" value="BETA-KETOACYL-[ACYL-CARRIER-PROTEIN] SYNTHASE III"/>
    <property type="match status" value="1"/>
</dbReference>
<evidence type="ECO:0000256" key="1">
    <source>
        <dbReference type="ARBA" id="ARBA00022679"/>
    </source>
</evidence>
<reference evidence="5 6" key="1">
    <citation type="submission" date="2023-01" db="EMBL/GenBank/DDBJ databases">
        <title>Novel species of the genus Asticcacaulis isolated from rivers.</title>
        <authorList>
            <person name="Lu H."/>
        </authorList>
    </citation>
    <scope>NUCLEOTIDE SEQUENCE [LARGE SCALE GENOMIC DNA]</scope>
    <source>
        <strain evidence="5 6">BYS171W</strain>
    </source>
</reference>
<dbReference type="PANTHER" id="PTHR34069">
    <property type="entry name" value="3-OXOACYL-[ACYL-CARRIER-PROTEIN] SYNTHASE 3"/>
    <property type="match status" value="1"/>
</dbReference>
<organism evidence="5 6">
    <name type="scientific">Asticcacaulis aquaticus</name>
    <dbReference type="NCBI Taxonomy" id="2984212"/>
    <lineage>
        <taxon>Bacteria</taxon>
        <taxon>Pseudomonadati</taxon>
        <taxon>Pseudomonadota</taxon>
        <taxon>Alphaproteobacteria</taxon>
        <taxon>Caulobacterales</taxon>
        <taxon>Caulobacteraceae</taxon>
        <taxon>Asticcacaulis</taxon>
    </lineage>
</organism>
<dbReference type="Proteomes" id="UP001214854">
    <property type="component" value="Unassembled WGS sequence"/>
</dbReference>
<evidence type="ECO:0000256" key="2">
    <source>
        <dbReference type="ARBA" id="ARBA00023315"/>
    </source>
</evidence>
<dbReference type="InterPro" id="IPR016039">
    <property type="entry name" value="Thiolase-like"/>
</dbReference>
<dbReference type="SUPFAM" id="SSF53901">
    <property type="entry name" value="Thiolase-like"/>
    <property type="match status" value="1"/>
</dbReference>
<dbReference type="Pfam" id="PF08545">
    <property type="entry name" value="ACP_syn_III"/>
    <property type="match status" value="1"/>
</dbReference>
<dbReference type="InterPro" id="IPR013751">
    <property type="entry name" value="ACP_syn_III_N"/>
</dbReference>
<gene>
    <name evidence="5" type="ORF">PQU92_15045</name>
</gene>
<dbReference type="EMBL" id="JAQQKX010000013">
    <property type="protein sequence ID" value="MDC7684600.1"/>
    <property type="molecule type" value="Genomic_DNA"/>
</dbReference>